<dbReference type="SUPFAM" id="SSF52794">
    <property type="entry name" value="PTS system IIB component-like"/>
    <property type="match status" value="1"/>
</dbReference>
<dbReference type="InterPro" id="IPR013014">
    <property type="entry name" value="PTS_EIIC_2"/>
</dbReference>
<evidence type="ECO:0000313" key="18">
    <source>
        <dbReference type="Proteomes" id="UP000050491"/>
    </source>
</evidence>
<evidence type="ECO:0000256" key="9">
    <source>
        <dbReference type="ARBA" id="ARBA00022683"/>
    </source>
</evidence>
<evidence type="ECO:0000256" key="12">
    <source>
        <dbReference type="ARBA" id="ARBA00022989"/>
    </source>
</evidence>
<dbReference type="GO" id="GO:0022877">
    <property type="term" value="F:protein-N(PI)-phosphohistidine-fructose phosphotransferase system transporter activity"/>
    <property type="evidence" value="ECO:0007669"/>
    <property type="project" value="InterPro"/>
</dbReference>
<dbReference type="InterPro" id="IPR006327">
    <property type="entry name" value="PTS_IIC_fruc"/>
</dbReference>
<keyword evidence="9" id="KW-0598">Phosphotransferase system</keyword>
<keyword evidence="11" id="KW-0418">Kinase</keyword>
<dbReference type="AlphaFoldDB" id="A0A0Q0Q1S1"/>
<dbReference type="PROSITE" id="PS51099">
    <property type="entry name" value="PTS_EIIB_TYPE_2"/>
    <property type="match status" value="1"/>
</dbReference>
<evidence type="ECO:0000256" key="3">
    <source>
        <dbReference type="ARBA" id="ARBA00012799"/>
    </source>
</evidence>
<keyword evidence="12 14" id="KW-1133">Transmembrane helix</keyword>
<evidence type="ECO:0000256" key="6">
    <source>
        <dbReference type="ARBA" id="ARBA00022553"/>
    </source>
</evidence>
<evidence type="ECO:0000259" key="16">
    <source>
        <dbReference type="PROSITE" id="PS51104"/>
    </source>
</evidence>
<accession>A0A0Q0Q1S1</accession>
<dbReference type="FunFam" id="3.40.50.2300:FF:000014">
    <property type="entry name" value="PTS system fructose-like transporter subunit IIB"/>
    <property type="match status" value="1"/>
</dbReference>
<dbReference type="PATRIC" id="fig|1481663.12.peg.1277"/>
<dbReference type="OrthoDB" id="9782569at2"/>
<evidence type="ECO:0000256" key="13">
    <source>
        <dbReference type="ARBA" id="ARBA00023136"/>
    </source>
</evidence>
<dbReference type="PANTHER" id="PTHR30505">
    <property type="entry name" value="FRUCTOSE-LIKE PERMEASE"/>
    <property type="match status" value="1"/>
</dbReference>
<feature type="transmembrane region" description="Helical" evidence="14">
    <location>
        <begin position="221"/>
        <end position="244"/>
    </location>
</feature>
<dbReference type="GO" id="GO:0005351">
    <property type="term" value="F:carbohydrate:proton symporter activity"/>
    <property type="evidence" value="ECO:0007669"/>
    <property type="project" value="InterPro"/>
</dbReference>
<dbReference type="EMBL" id="LBGP01000018">
    <property type="protein sequence ID" value="KQA99591.1"/>
    <property type="molecule type" value="Genomic_DNA"/>
</dbReference>
<keyword evidence="10 14" id="KW-0812">Transmembrane</keyword>
<keyword evidence="8" id="KW-0808">Transferase</keyword>
<name>A0A0Q0Q1S1_VIBMT</name>
<feature type="transmembrane region" description="Helical" evidence="14">
    <location>
        <begin position="110"/>
        <end position="128"/>
    </location>
</feature>
<gene>
    <name evidence="17" type="ORF">XV92_12425</name>
</gene>
<evidence type="ECO:0000256" key="11">
    <source>
        <dbReference type="ARBA" id="ARBA00022777"/>
    </source>
</evidence>
<dbReference type="NCBIfam" id="TIGR01427">
    <property type="entry name" value="PTS_IIC_fructo"/>
    <property type="match status" value="1"/>
</dbReference>
<organism evidence="17 18">
    <name type="scientific">Vibrio metoecus</name>
    <dbReference type="NCBI Taxonomy" id="1481663"/>
    <lineage>
        <taxon>Bacteria</taxon>
        <taxon>Pseudomonadati</taxon>
        <taxon>Pseudomonadota</taxon>
        <taxon>Gammaproteobacteria</taxon>
        <taxon>Vibrionales</taxon>
        <taxon>Vibrionaceae</taxon>
        <taxon>Vibrio</taxon>
    </lineage>
</organism>
<dbReference type="InterPro" id="IPR050864">
    <property type="entry name" value="Bacterial_PTS_Sugar_Transport"/>
</dbReference>
<dbReference type="InterPro" id="IPR013011">
    <property type="entry name" value="PTS_EIIB_2"/>
</dbReference>
<evidence type="ECO:0000256" key="2">
    <source>
        <dbReference type="ARBA" id="ARBA00004429"/>
    </source>
</evidence>
<dbReference type="Proteomes" id="UP000050491">
    <property type="component" value="Unassembled WGS sequence"/>
</dbReference>
<dbReference type="PANTHER" id="PTHR30505:SF0">
    <property type="entry name" value="FRUCTOSE-LIKE PTS SYSTEM EIIBC COMPONENT-RELATED"/>
    <property type="match status" value="1"/>
</dbReference>
<feature type="transmembrane region" description="Helical" evidence="14">
    <location>
        <begin position="282"/>
        <end position="308"/>
    </location>
</feature>
<keyword evidence="5" id="KW-1003">Cell membrane</keyword>
<dbReference type="GO" id="GO:0090563">
    <property type="term" value="F:protein-phosphocysteine-sugar phosphotransferase activity"/>
    <property type="evidence" value="ECO:0007669"/>
    <property type="project" value="TreeGrafter"/>
</dbReference>
<evidence type="ECO:0000256" key="8">
    <source>
        <dbReference type="ARBA" id="ARBA00022679"/>
    </source>
</evidence>
<feature type="transmembrane region" description="Helical" evidence="14">
    <location>
        <begin position="320"/>
        <end position="341"/>
    </location>
</feature>
<feature type="domain" description="PTS EIIC type-2" evidence="16">
    <location>
        <begin position="22"/>
        <end position="341"/>
    </location>
</feature>
<evidence type="ECO:0000256" key="5">
    <source>
        <dbReference type="ARBA" id="ARBA00022475"/>
    </source>
</evidence>
<feature type="domain" description="PTS EIIB type-2" evidence="15">
    <location>
        <begin position="374"/>
        <end position="467"/>
    </location>
</feature>
<dbReference type="InterPro" id="IPR036095">
    <property type="entry name" value="PTS_EIIB-like_sf"/>
</dbReference>
<dbReference type="InterPro" id="IPR003353">
    <property type="entry name" value="PTS_IIB_fruc"/>
</dbReference>
<sequence>MSTLTAQATNNSSDYKKLLSTMKGHLLFGTSHMLPFIVAGGVLLALAVMASGKGAVPADGFLADISNIGIKGLVLFPIILGGFIGYSIADKPALAPAMISSGIMADMGGGFLGCIVAGFIAGGVVFQLKKIPLSANMTALGAYFIYPLLGTLISAGIVLWGIGEPIKLFMASMNEFLASMAGASKVVLGTILGGMTAFDMGGPINKVATLFAQTQVDTQPWLMGGVGIAICTPPLGMALATFLFKKKFTKQEQEAGKAAAIMGSIGISEGAIPFAANDPMRVLPSIVAGGIVGCVFGFLTDVLLHAPWGGLITAPVSSNIPMYVVGIALGSLTTALIVGFWKPVAEEEAEDEVASVAPTLAQTASVAGEGEYDIVAVTCCPSGVAHTFMAAKALEKAGAVAGIKIKVETQGQNGIKNRITDLDVANAKLVILAHDIQVKDAHRFANAKVIECSTKEAMKKAAQLIQA</sequence>
<feature type="transmembrane region" description="Helical" evidence="14">
    <location>
        <begin position="26"/>
        <end position="48"/>
    </location>
</feature>
<reference evidence="17 18" key="1">
    <citation type="journal article" date="2015" name="Genome Biol. Evol.">
        <title>The Dynamics of Genetic Interactions between Vibrio metoecus and Vibrio cholerae, Two Close Relatives Co-Occurring in the Environment.</title>
        <authorList>
            <person name="Orata F.D."/>
            <person name="Kirchberger P.C."/>
            <person name="Meheust R."/>
            <person name="Barlow E.J."/>
            <person name="Tarr C.L."/>
            <person name="Boucher Y."/>
        </authorList>
    </citation>
    <scope>NUCLEOTIDE SEQUENCE [LARGE SCALE GENOMIC DNA]</scope>
    <source>
        <strain evidence="17 18">YB5B04</strain>
    </source>
</reference>
<comment type="catalytic activity">
    <reaction evidence="1">
        <text>D-fructose(out) + N(pros)-phospho-L-histidyl-[protein] = D-fructose 1-phosphate(in) + L-histidyl-[protein]</text>
        <dbReference type="Rhea" id="RHEA:49252"/>
        <dbReference type="Rhea" id="RHEA-COMP:9745"/>
        <dbReference type="Rhea" id="RHEA-COMP:9746"/>
        <dbReference type="ChEBI" id="CHEBI:29979"/>
        <dbReference type="ChEBI" id="CHEBI:37721"/>
        <dbReference type="ChEBI" id="CHEBI:58674"/>
        <dbReference type="ChEBI" id="CHEBI:64837"/>
        <dbReference type="EC" id="2.7.1.202"/>
    </reaction>
</comment>
<keyword evidence="6" id="KW-0597">Phosphoprotein</keyword>
<dbReference type="PROSITE" id="PS51104">
    <property type="entry name" value="PTS_EIIC_TYPE_2"/>
    <property type="match status" value="1"/>
</dbReference>
<feature type="transmembrane region" description="Helical" evidence="14">
    <location>
        <begin position="68"/>
        <end position="89"/>
    </location>
</feature>
<dbReference type="CDD" id="cd05569">
    <property type="entry name" value="PTS_IIB_fructose"/>
    <property type="match status" value="1"/>
</dbReference>
<evidence type="ECO:0000256" key="7">
    <source>
        <dbReference type="ARBA" id="ARBA00022597"/>
    </source>
</evidence>
<evidence type="ECO:0000256" key="1">
    <source>
        <dbReference type="ARBA" id="ARBA00001401"/>
    </source>
</evidence>
<evidence type="ECO:0000256" key="10">
    <source>
        <dbReference type="ARBA" id="ARBA00022692"/>
    </source>
</evidence>
<feature type="transmembrane region" description="Helical" evidence="14">
    <location>
        <begin position="140"/>
        <end position="162"/>
    </location>
</feature>
<evidence type="ECO:0000256" key="14">
    <source>
        <dbReference type="SAM" id="Phobius"/>
    </source>
</evidence>
<dbReference type="RefSeq" id="WP_055064953.1">
    <property type="nucleotide sequence ID" value="NZ_LBGP01000018.1"/>
</dbReference>
<feature type="transmembrane region" description="Helical" evidence="14">
    <location>
        <begin position="183"/>
        <end position="201"/>
    </location>
</feature>
<keyword evidence="13 14" id="KW-0472">Membrane</keyword>
<keyword evidence="4" id="KW-0813">Transport</keyword>
<dbReference type="Pfam" id="PF02302">
    <property type="entry name" value="PTS_IIB"/>
    <property type="match status" value="1"/>
</dbReference>
<evidence type="ECO:0000256" key="4">
    <source>
        <dbReference type="ARBA" id="ARBA00022448"/>
    </source>
</evidence>
<protein>
    <recommendedName>
        <fullName evidence="3">protein-N(pi)-phosphohistidine--D-fructose phosphotransferase</fullName>
        <ecNumber evidence="3">2.7.1.202</ecNumber>
    </recommendedName>
</protein>
<evidence type="ECO:0000259" key="15">
    <source>
        <dbReference type="PROSITE" id="PS51099"/>
    </source>
</evidence>
<keyword evidence="7" id="KW-0762">Sugar transport</keyword>
<dbReference type="GO" id="GO:0005886">
    <property type="term" value="C:plasma membrane"/>
    <property type="evidence" value="ECO:0007669"/>
    <property type="project" value="UniProtKB-SubCell"/>
</dbReference>
<dbReference type="Gene3D" id="3.40.50.2300">
    <property type="match status" value="1"/>
</dbReference>
<comment type="caution">
    <text evidence="17">The sequence shown here is derived from an EMBL/GenBank/DDBJ whole genome shotgun (WGS) entry which is preliminary data.</text>
</comment>
<dbReference type="NCBIfam" id="TIGR00829">
    <property type="entry name" value="FRU"/>
    <property type="match status" value="1"/>
</dbReference>
<proteinExistence type="predicted"/>
<dbReference type="InterPro" id="IPR003501">
    <property type="entry name" value="PTS_EIIB_2/3"/>
</dbReference>
<dbReference type="EC" id="2.7.1.202" evidence="3"/>
<evidence type="ECO:0000313" key="17">
    <source>
        <dbReference type="EMBL" id="KQA99591.1"/>
    </source>
</evidence>
<dbReference type="GO" id="GO:0016301">
    <property type="term" value="F:kinase activity"/>
    <property type="evidence" value="ECO:0007669"/>
    <property type="project" value="UniProtKB-KW"/>
</dbReference>
<comment type="subcellular location">
    <subcellularLocation>
        <location evidence="2">Cell inner membrane</location>
        <topology evidence="2">Multi-pass membrane protein</topology>
    </subcellularLocation>
</comment>
<dbReference type="GO" id="GO:0009401">
    <property type="term" value="P:phosphoenolpyruvate-dependent sugar phosphotransferase system"/>
    <property type="evidence" value="ECO:0007669"/>
    <property type="project" value="UniProtKB-KW"/>
</dbReference>